<dbReference type="Proteomes" id="UP000192911">
    <property type="component" value="Unassembled WGS sequence"/>
</dbReference>
<dbReference type="PANTHER" id="PTHR40266">
    <property type="entry name" value="TOXIN HIGB-1"/>
    <property type="match status" value="1"/>
</dbReference>
<proteinExistence type="predicted"/>
<gene>
    <name evidence="1" type="ORF">SAMN06295900_101569</name>
</gene>
<dbReference type="Pfam" id="PF05015">
    <property type="entry name" value="HigB-like_toxin"/>
    <property type="match status" value="1"/>
</dbReference>
<dbReference type="EMBL" id="FXAH01000001">
    <property type="protein sequence ID" value="SME98795.1"/>
    <property type="molecule type" value="Genomic_DNA"/>
</dbReference>
<dbReference type="STRING" id="28094.SAMN06295900_101569"/>
<sequence length="95" mass="10797">MPMIKTFADKRTAALFDGYVVHSLPRSIQAIAYRKLQMIDAAESIVDLHAPPGNRLEALRGDRAGQWSVRVNARWRICFHFVEGAAFNVEIVDYH</sequence>
<name>A0A1X7CLC0_TRICW</name>
<dbReference type="InterPro" id="IPR035093">
    <property type="entry name" value="RelE/ParE_toxin_dom_sf"/>
</dbReference>
<keyword evidence="2" id="KW-1185">Reference proteome</keyword>
<dbReference type="AlphaFoldDB" id="A0A1X7CLC0"/>
<evidence type="ECO:0000313" key="1">
    <source>
        <dbReference type="EMBL" id="SME98795.1"/>
    </source>
</evidence>
<organism evidence="1 2">
    <name type="scientific">Trinickia caryophylli</name>
    <name type="common">Paraburkholderia caryophylli</name>
    <dbReference type="NCBI Taxonomy" id="28094"/>
    <lineage>
        <taxon>Bacteria</taxon>
        <taxon>Pseudomonadati</taxon>
        <taxon>Pseudomonadota</taxon>
        <taxon>Betaproteobacteria</taxon>
        <taxon>Burkholderiales</taxon>
        <taxon>Burkholderiaceae</taxon>
        <taxon>Trinickia</taxon>
    </lineage>
</organism>
<evidence type="ECO:0000313" key="2">
    <source>
        <dbReference type="Proteomes" id="UP000192911"/>
    </source>
</evidence>
<dbReference type="SUPFAM" id="SSF143011">
    <property type="entry name" value="RelE-like"/>
    <property type="match status" value="1"/>
</dbReference>
<dbReference type="PANTHER" id="PTHR40266:SF2">
    <property type="entry name" value="TOXIN HIGB-1"/>
    <property type="match status" value="1"/>
</dbReference>
<reference evidence="2" key="1">
    <citation type="submission" date="2017-04" db="EMBL/GenBank/DDBJ databases">
        <authorList>
            <person name="Varghese N."/>
            <person name="Submissions S."/>
        </authorList>
    </citation>
    <scope>NUCLEOTIDE SEQUENCE [LARGE SCALE GENOMIC DNA]</scope>
    <source>
        <strain evidence="2">Ballard 720</strain>
    </source>
</reference>
<accession>A0A1X7CLC0</accession>
<protein>
    <submittedName>
        <fullName evidence="1">Proteic killer suppression protein</fullName>
    </submittedName>
</protein>
<dbReference type="InterPro" id="IPR007711">
    <property type="entry name" value="HigB-1"/>
</dbReference>
<dbReference type="Gene3D" id="3.30.2310.20">
    <property type="entry name" value="RelE-like"/>
    <property type="match status" value="1"/>
</dbReference>